<feature type="transmembrane region" description="Helical" evidence="2">
    <location>
        <begin position="38"/>
        <end position="56"/>
    </location>
</feature>
<feature type="region of interest" description="Disordered" evidence="1">
    <location>
        <begin position="1"/>
        <end position="24"/>
    </location>
</feature>
<reference evidence="3 4" key="1">
    <citation type="submission" date="2019-02" db="EMBL/GenBank/DDBJ databases">
        <authorList>
            <consortium name="Pathogen Informatics"/>
        </authorList>
    </citation>
    <scope>NUCLEOTIDE SEQUENCE [LARGE SCALE GENOMIC DNA]</scope>
    <source>
        <strain evidence="3 4">3012STDY6756504</strain>
    </source>
</reference>
<name>A0A4U8W3B4_9NOCA</name>
<evidence type="ECO:0000256" key="1">
    <source>
        <dbReference type="SAM" id="MobiDB-lite"/>
    </source>
</evidence>
<keyword evidence="2" id="KW-1133">Transmembrane helix</keyword>
<proteinExistence type="predicted"/>
<sequence length="91" mass="8818">MGASSTTPLSAAATPATAPSPDLGDAPSRALPAVLSRVLAWVFFIGGLVGAILGIAGLHVEITVAGLILACTTGLILLKLRADAAGTAPAS</sequence>
<dbReference type="EMBL" id="LR215973">
    <property type="protein sequence ID" value="VFA99369.1"/>
    <property type="molecule type" value="Genomic_DNA"/>
</dbReference>
<evidence type="ECO:0000313" key="4">
    <source>
        <dbReference type="Proteomes" id="UP000290439"/>
    </source>
</evidence>
<gene>
    <name evidence="3" type="ORF">NCTC10797_03152</name>
</gene>
<keyword evidence="2" id="KW-0812">Transmembrane</keyword>
<dbReference type="Proteomes" id="UP000290439">
    <property type="component" value="Chromosome"/>
</dbReference>
<organism evidence="3 4">
    <name type="scientific">Nocardia cyriacigeorgica</name>
    <dbReference type="NCBI Taxonomy" id="135487"/>
    <lineage>
        <taxon>Bacteria</taxon>
        <taxon>Bacillati</taxon>
        <taxon>Actinomycetota</taxon>
        <taxon>Actinomycetes</taxon>
        <taxon>Mycobacteriales</taxon>
        <taxon>Nocardiaceae</taxon>
        <taxon>Nocardia</taxon>
    </lineage>
</organism>
<keyword evidence="2" id="KW-0472">Membrane</keyword>
<dbReference type="AlphaFoldDB" id="A0A4U8W3B4"/>
<accession>A0A4U8W3B4</accession>
<evidence type="ECO:0000256" key="2">
    <source>
        <dbReference type="SAM" id="Phobius"/>
    </source>
</evidence>
<protein>
    <submittedName>
        <fullName evidence="3">Uncharacterized protein</fullName>
    </submittedName>
</protein>
<feature type="compositionally biased region" description="Low complexity" evidence="1">
    <location>
        <begin position="1"/>
        <end position="21"/>
    </location>
</feature>
<dbReference type="RefSeq" id="WP_130917614.1">
    <property type="nucleotide sequence ID" value="NZ_JADLRK010000011.1"/>
</dbReference>
<evidence type="ECO:0000313" key="3">
    <source>
        <dbReference type="EMBL" id="VFA99369.1"/>
    </source>
</evidence>